<dbReference type="Proteomes" id="UP000325289">
    <property type="component" value="Unassembled WGS sequence"/>
</dbReference>
<evidence type="ECO:0008006" key="4">
    <source>
        <dbReference type="Google" id="ProtNLM"/>
    </source>
</evidence>
<reference evidence="2 3" key="1">
    <citation type="submission" date="2016-10" db="EMBL/GenBank/DDBJ databases">
        <authorList>
            <person name="Varghese N."/>
            <person name="Submissions S."/>
        </authorList>
    </citation>
    <scope>NUCLEOTIDE SEQUENCE [LARGE SCALE GENOMIC DNA]</scope>
    <source>
        <strain evidence="3">YIM D21,KCTC 23444,ACCC 10710</strain>
    </source>
</reference>
<dbReference type="SUPFAM" id="SSF110087">
    <property type="entry name" value="DR1885-like metal-binding protein"/>
    <property type="match status" value="1"/>
</dbReference>
<keyword evidence="1" id="KW-0732">Signal</keyword>
<feature type="chain" id="PRO_5009302202" description="Copper(I)-binding protein" evidence="1">
    <location>
        <begin position="25"/>
        <end position="154"/>
    </location>
</feature>
<dbReference type="AlphaFoldDB" id="A0A1I2E2C5"/>
<dbReference type="InterPro" id="IPR036182">
    <property type="entry name" value="PCuAC_sf"/>
</dbReference>
<dbReference type="InterPro" id="IPR007410">
    <property type="entry name" value="LpqE-like"/>
</dbReference>
<keyword evidence="3" id="KW-1185">Reference proteome</keyword>
<name>A0A1I2E2C5_9RHOB</name>
<evidence type="ECO:0000313" key="3">
    <source>
        <dbReference type="Proteomes" id="UP000325289"/>
    </source>
</evidence>
<evidence type="ECO:0000313" key="2">
    <source>
        <dbReference type="EMBL" id="SFE86995.1"/>
    </source>
</evidence>
<dbReference type="Gene3D" id="2.60.40.1890">
    <property type="entry name" value="PCu(A)C copper chaperone"/>
    <property type="match status" value="1"/>
</dbReference>
<dbReference type="OrthoDB" id="9796962at2"/>
<gene>
    <name evidence="2" type="ORF">SAMN04515678_12020</name>
</gene>
<dbReference type="Pfam" id="PF04314">
    <property type="entry name" value="PCuAC"/>
    <property type="match status" value="1"/>
</dbReference>
<protein>
    <recommendedName>
        <fullName evidence="4">Copper(I)-binding protein</fullName>
    </recommendedName>
</protein>
<sequence length="154" mass="16190">MKYTIHATCSVLMLPFMLATSAMAGSADVVVENAWARASIGTSRPGAAYMEVHNAGDEPVTLTGLRTDLAMMPEVHRTATDEQGVSSMSPAGQIVIAPGETVAFEPGGLHAMLMQLQRPMEEGETFPLTLTFSDGGETTVEVPILGIAARGPED</sequence>
<organism evidence="2 3">
    <name type="scientific">Roseivivax sediminis</name>
    <dbReference type="NCBI Taxonomy" id="936889"/>
    <lineage>
        <taxon>Bacteria</taxon>
        <taxon>Pseudomonadati</taxon>
        <taxon>Pseudomonadota</taxon>
        <taxon>Alphaproteobacteria</taxon>
        <taxon>Rhodobacterales</taxon>
        <taxon>Roseobacteraceae</taxon>
        <taxon>Roseivivax</taxon>
    </lineage>
</organism>
<dbReference type="PANTHER" id="PTHR36302">
    <property type="entry name" value="BLR7088 PROTEIN"/>
    <property type="match status" value="1"/>
</dbReference>
<feature type="signal peptide" evidence="1">
    <location>
        <begin position="1"/>
        <end position="24"/>
    </location>
</feature>
<accession>A0A1I2E2C5</accession>
<dbReference type="PANTHER" id="PTHR36302:SF1">
    <property type="entry name" value="COPPER CHAPERONE PCU(A)C"/>
    <property type="match status" value="1"/>
</dbReference>
<dbReference type="EMBL" id="FOMS01000020">
    <property type="protein sequence ID" value="SFE86995.1"/>
    <property type="molecule type" value="Genomic_DNA"/>
</dbReference>
<proteinExistence type="predicted"/>
<evidence type="ECO:0000256" key="1">
    <source>
        <dbReference type="SAM" id="SignalP"/>
    </source>
</evidence>
<dbReference type="InterPro" id="IPR058248">
    <property type="entry name" value="Lxx211020-like"/>
</dbReference>